<name>A0A5C2RYN0_9APHY</name>
<organism evidence="1 2">
    <name type="scientific">Lentinus tigrinus ALCF2SS1-6</name>
    <dbReference type="NCBI Taxonomy" id="1328759"/>
    <lineage>
        <taxon>Eukaryota</taxon>
        <taxon>Fungi</taxon>
        <taxon>Dikarya</taxon>
        <taxon>Basidiomycota</taxon>
        <taxon>Agaricomycotina</taxon>
        <taxon>Agaricomycetes</taxon>
        <taxon>Polyporales</taxon>
        <taxon>Polyporaceae</taxon>
        <taxon>Lentinus</taxon>
    </lineage>
</organism>
<reference evidence="1" key="1">
    <citation type="journal article" date="2018" name="Genome Biol. Evol.">
        <title>Genomics and development of Lentinus tigrinus, a white-rot wood-decaying mushroom with dimorphic fruiting bodies.</title>
        <authorList>
            <person name="Wu B."/>
            <person name="Xu Z."/>
            <person name="Knudson A."/>
            <person name="Carlson A."/>
            <person name="Chen N."/>
            <person name="Kovaka S."/>
            <person name="LaButti K."/>
            <person name="Lipzen A."/>
            <person name="Pennachio C."/>
            <person name="Riley R."/>
            <person name="Schakwitz W."/>
            <person name="Umezawa K."/>
            <person name="Ohm R.A."/>
            <person name="Grigoriev I.V."/>
            <person name="Nagy L.G."/>
            <person name="Gibbons J."/>
            <person name="Hibbett D."/>
        </authorList>
    </citation>
    <scope>NUCLEOTIDE SEQUENCE [LARGE SCALE GENOMIC DNA]</scope>
    <source>
        <strain evidence="1">ALCF2SS1-6</strain>
    </source>
</reference>
<accession>A0A5C2RYN0</accession>
<feature type="non-terminal residue" evidence="1">
    <location>
        <position position="360"/>
    </location>
</feature>
<gene>
    <name evidence="1" type="ORF">L227DRAFT_553908</name>
</gene>
<dbReference type="Proteomes" id="UP000313359">
    <property type="component" value="Unassembled WGS sequence"/>
</dbReference>
<dbReference type="STRING" id="1328759.A0A5C2RYN0"/>
<evidence type="ECO:0000313" key="1">
    <source>
        <dbReference type="EMBL" id="RPD56094.1"/>
    </source>
</evidence>
<dbReference type="PANTHER" id="PTHR39596">
    <property type="match status" value="1"/>
</dbReference>
<dbReference type="PANTHER" id="PTHR39596:SF2">
    <property type="entry name" value="HET DOMAIN PROTEIN (AFU_ORTHOLOGUE AFUA_1G17550)-RELATED"/>
    <property type="match status" value="1"/>
</dbReference>
<keyword evidence="2" id="KW-1185">Reference proteome</keyword>
<sequence length="360" mass="40178">MEKPPARRHPDEHATCTEEACTVHNVDPTTYATKHINPACSCPFISPTFSDVEVMLSVDDIPVMTYDGNHLSTRRALEGPYVAISHIWADGLGSTTEQGLPTCQVERIAAFARQLLPDGAFWIDGLCVPEVKYLRKAAIRLMAKTYREAEKVIVLDAGICAQCSMSHTPAENILRVKTSVWMQRVWTMHEAFLARELYFEFSDGLVPGSAIRQSLEPSSTPKYLSWWWLFASTLTDSAILDPASEERGCQRFSDVARRIAFCTTSKPEDAPVAVAGMLNMDVSKLLDEQSTDGRMRLLLLEMRTLSVDIMFRRPLTTHEAEQLPYPGFRWAPRNITVVNWYGGLAGGRTATCSPEGLTTE</sequence>
<dbReference type="OrthoDB" id="3266696at2759"/>
<dbReference type="AlphaFoldDB" id="A0A5C2RYN0"/>
<evidence type="ECO:0008006" key="3">
    <source>
        <dbReference type="Google" id="ProtNLM"/>
    </source>
</evidence>
<protein>
    <recommendedName>
        <fullName evidence="3">Heterokaryon incompatibility domain-containing protein</fullName>
    </recommendedName>
</protein>
<evidence type="ECO:0000313" key="2">
    <source>
        <dbReference type="Proteomes" id="UP000313359"/>
    </source>
</evidence>
<dbReference type="EMBL" id="ML122290">
    <property type="protein sequence ID" value="RPD56094.1"/>
    <property type="molecule type" value="Genomic_DNA"/>
</dbReference>
<proteinExistence type="predicted"/>